<dbReference type="Proteomes" id="UP001190700">
    <property type="component" value="Unassembled WGS sequence"/>
</dbReference>
<dbReference type="InterPro" id="IPR011050">
    <property type="entry name" value="Pectin_lyase_fold/virulence"/>
</dbReference>
<keyword evidence="2" id="KW-0732">Signal</keyword>
<evidence type="ECO:0008006" key="5">
    <source>
        <dbReference type="Google" id="ProtNLM"/>
    </source>
</evidence>
<evidence type="ECO:0000256" key="2">
    <source>
        <dbReference type="SAM" id="SignalP"/>
    </source>
</evidence>
<protein>
    <recommendedName>
        <fullName evidence="5">Pectate lyase C</fullName>
    </recommendedName>
</protein>
<evidence type="ECO:0000313" key="3">
    <source>
        <dbReference type="EMBL" id="KAK3245052.1"/>
    </source>
</evidence>
<dbReference type="PROSITE" id="PS00018">
    <property type="entry name" value="EF_HAND_1"/>
    <property type="match status" value="1"/>
</dbReference>
<proteinExistence type="predicted"/>
<dbReference type="InterPro" id="IPR012332">
    <property type="entry name" value="Autotransporter_pectin_lyase_C"/>
</dbReference>
<dbReference type="InterPro" id="IPR006626">
    <property type="entry name" value="PbH1"/>
</dbReference>
<dbReference type="EMBL" id="LGRX02031066">
    <property type="protein sequence ID" value="KAK3245052.1"/>
    <property type="molecule type" value="Genomic_DNA"/>
</dbReference>
<evidence type="ECO:0000256" key="1">
    <source>
        <dbReference type="SAM" id="MobiDB-lite"/>
    </source>
</evidence>
<accession>A0AAE0C0G4</accession>
<feature type="compositionally biased region" description="Pro residues" evidence="1">
    <location>
        <begin position="351"/>
        <end position="374"/>
    </location>
</feature>
<keyword evidence="4" id="KW-1185">Reference proteome</keyword>
<dbReference type="InterPro" id="IPR018247">
    <property type="entry name" value="EF_Hand_1_Ca_BS"/>
</dbReference>
<dbReference type="SUPFAM" id="SSF51126">
    <property type="entry name" value="Pectin lyase-like"/>
    <property type="match status" value="2"/>
</dbReference>
<dbReference type="PANTHER" id="PTHR11319:SF35">
    <property type="entry name" value="OUTER MEMBRANE PROTEIN PMPC-RELATED"/>
    <property type="match status" value="1"/>
</dbReference>
<sequence>MLVMLFILWILAAPRAYAAPRSAEVFGVMPQFSDADVDKSGCLSPYEYEVVSQSVQRKALLKLRKLASTFWRKQRRNYQSSALEIGAPKSLIQVFPSTNSTTQMMHTKNSAHRPEAQLISQSLSSHNRRGKEASPRIPGTLALAEQDAGVSVHGVSSSRSVAPAPRVPLGTIALREETIHLRIDSRELVDTQPEECPWLTPTTEDNVLLCNDGTLCDASVHADNWACCNSHGRRAACAKNWPNMCAQNSLCEGGSDHACEKDCSLFGGNRPCYLGCSDLPGVDPVLSPCWQDLEGDTCTDYQLLGYCEVTGEYGATWAQEKGGSFADFVSEGFTAAEACCACGGGEYAPPPSPPSPPISPPVPLSPPPIPPAPPLSTNGEAVVISDERYALTHLEGALLDAGVAAIYLRTDVVLTADLPQLGRALNVTGRCYTFEGFFSRCQLNGDGAHRIFSLVEGAVLHLAALELREAYVDDFGASLLVVGARVSLFDCVIAGSRTLGYGAAVAVIHGHATLDRCQLMDSTGDTGAAVYLYNGSAAVMTATVVEGHSSRRCGSGYILRSSLLVLEGGSQVLRSEATEYGGGLCAIAQSTVRLGGGSVVAECTAQSTGGAVYLDDDSMAALSGGSSLRGNRAEGSGGAVDLRDGANRLEMMDSSIEDNHATNRGGGVNIENGVMVTKGGSSLRGNAAQYGGAVFFGDASSHELVNVTMSGNRADDSGGALYIAAARGHVALAGLSLLNNSAVSMGGAVFTEGTVELTRGTRAEGNFAGLYGGAIYGGQSSTVHVSASTLAFNSAASRGGGMEIGARGSVLLTNGSAVMYNVVSKMGGGLFAGQGASFVLADSSVSHNMVRPDGDNDNKALGAGILLSDHASARIVACLVSNNTFAGIALVGKGGGIYVESGGTVQLEAGLVLLNAAKTGGGISLNDDAFLSLAAASVVRLCRAENGGGVYSKYATVVVRGGCVVTGNTAEISGGGVWANNLTVHGSEVSNNTAFQDGGAGYPRTYNPTTRPA</sequence>
<dbReference type="Gene3D" id="2.160.20.20">
    <property type="match status" value="1"/>
</dbReference>
<comment type="caution">
    <text evidence="3">The sequence shown here is derived from an EMBL/GenBank/DDBJ whole genome shotgun (WGS) entry which is preliminary data.</text>
</comment>
<feature type="region of interest" description="Disordered" evidence="1">
    <location>
        <begin position="351"/>
        <end position="376"/>
    </location>
</feature>
<organism evidence="3 4">
    <name type="scientific">Cymbomonas tetramitiformis</name>
    <dbReference type="NCBI Taxonomy" id="36881"/>
    <lineage>
        <taxon>Eukaryota</taxon>
        <taxon>Viridiplantae</taxon>
        <taxon>Chlorophyta</taxon>
        <taxon>Pyramimonadophyceae</taxon>
        <taxon>Pyramimonadales</taxon>
        <taxon>Pyramimonadaceae</taxon>
        <taxon>Cymbomonas</taxon>
    </lineage>
</organism>
<reference evidence="3 4" key="1">
    <citation type="journal article" date="2015" name="Genome Biol. Evol.">
        <title>Comparative Genomics of a Bacterivorous Green Alga Reveals Evolutionary Causalities and Consequences of Phago-Mixotrophic Mode of Nutrition.</title>
        <authorList>
            <person name="Burns J.A."/>
            <person name="Paasch A."/>
            <person name="Narechania A."/>
            <person name="Kim E."/>
        </authorList>
    </citation>
    <scope>NUCLEOTIDE SEQUENCE [LARGE SCALE GENOMIC DNA]</scope>
    <source>
        <strain evidence="3 4">PLY_AMNH</strain>
    </source>
</reference>
<dbReference type="SMART" id="SM00710">
    <property type="entry name" value="PbH1"/>
    <property type="match status" value="7"/>
</dbReference>
<evidence type="ECO:0000313" key="4">
    <source>
        <dbReference type="Proteomes" id="UP001190700"/>
    </source>
</evidence>
<name>A0AAE0C0G4_9CHLO</name>
<dbReference type="AlphaFoldDB" id="A0AAE0C0G4"/>
<dbReference type="PANTHER" id="PTHR11319">
    <property type="entry name" value="G PROTEIN-COUPLED RECEPTOR-RELATED"/>
    <property type="match status" value="1"/>
</dbReference>
<feature type="signal peptide" evidence="2">
    <location>
        <begin position="1"/>
        <end position="18"/>
    </location>
</feature>
<gene>
    <name evidence="3" type="ORF">CYMTET_45361</name>
</gene>
<feature type="chain" id="PRO_5041903738" description="Pectate lyase C" evidence="2">
    <location>
        <begin position="19"/>
        <end position="1013"/>
    </location>
</feature>